<accession>A0A3B0TR32</accession>
<dbReference type="SUPFAM" id="SSF53067">
    <property type="entry name" value="Actin-like ATPase domain"/>
    <property type="match status" value="1"/>
</dbReference>
<gene>
    <name evidence="1" type="ORF">MNBD_BACTEROID05-230</name>
</gene>
<name>A0A3B0TR32_9ZZZZ</name>
<dbReference type="InterPro" id="IPR005883">
    <property type="entry name" value="PilM"/>
</dbReference>
<dbReference type="Pfam" id="PF11104">
    <property type="entry name" value="PilM_2"/>
    <property type="match status" value="1"/>
</dbReference>
<sequence>MSSIINGYFQLVKKILPSQAEDFSVGLDISASECKMVQICSSSDGYSIVNWAVEPIVGGDIGKTVQMVLERLEGSQFSIYTSIFGKGTLIRYIDLPRMSLKDLKSSFGIEVDKYFPFAQDQTYTDCFILDPKGTEKQMSVMAAAAKKELVDDRLKIFEDIGVDIDFMGINTIGLSNIIHALGYIGEE</sequence>
<dbReference type="PANTHER" id="PTHR32432:SF3">
    <property type="entry name" value="ETHANOLAMINE UTILIZATION PROTEIN EUTJ"/>
    <property type="match status" value="1"/>
</dbReference>
<proteinExistence type="predicted"/>
<dbReference type="EMBL" id="UOEN01000428">
    <property type="protein sequence ID" value="VAW18663.1"/>
    <property type="molecule type" value="Genomic_DNA"/>
</dbReference>
<dbReference type="AlphaFoldDB" id="A0A3B0TR32"/>
<reference evidence="1" key="1">
    <citation type="submission" date="2018-06" db="EMBL/GenBank/DDBJ databases">
        <authorList>
            <person name="Zhirakovskaya E."/>
        </authorList>
    </citation>
    <scope>NUCLEOTIDE SEQUENCE</scope>
</reference>
<dbReference type="Gene3D" id="3.30.1490.300">
    <property type="match status" value="1"/>
</dbReference>
<evidence type="ECO:0008006" key="2">
    <source>
        <dbReference type="Google" id="ProtNLM"/>
    </source>
</evidence>
<feature type="non-terminal residue" evidence="1">
    <location>
        <position position="187"/>
    </location>
</feature>
<organism evidence="1">
    <name type="scientific">hydrothermal vent metagenome</name>
    <dbReference type="NCBI Taxonomy" id="652676"/>
    <lineage>
        <taxon>unclassified sequences</taxon>
        <taxon>metagenomes</taxon>
        <taxon>ecological metagenomes</taxon>
    </lineage>
</organism>
<dbReference type="PANTHER" id="PTHR32432">
    <property type="entry name" value="CELL DIVISION PROTEIN FTSA-RELATED"/>
    <property type="match status" value="1"/>
</dbReference>
<dbReference type="InterPro" id="IPR043129">
    <property type="entry name" value="ATPase_NBD"/>
</dbReference>
<dbReference type="InterPro" id="IPR050696">
    <property type="entry name" value="FtsA/MreB"/>
</dbReference>
<evidence type="ECO:0000313" key="1">
    <source>
        <dbReference type="EMBL" id="VAW18663.1"/>
    </source>
</evidence>
<protein>
    <recommendedName>
        <fullName evidence="2">SHS2 domain-containing protein</fullName>
    </recommendedName>
</protein>